<dbReference type="InterPro" id="IPR000515">
    <property type="entry name" value="MetI-like"/>
</dbReference>
<evidence type="ECO:0000256" key="5">
    <source>
        <dbReference type="ARBA" id="ARBA00022989"/>
    </source>
</evidence>
<feature type="transmembrane region" description="Helical" evidence="7">
    <location>
        <begin position="136"/>
        <end position="159"/>
    </location>
</feature>
<sequence length="305" mass="33312">MTLPARITLRTVTSLLVISLLAFAVISAMPSDPVAIAIRAWNLPSDGATVAGLRAQWELDRPFIERYGSWLARFVRGDWGISFRTGEPVLAEFLQRLPLTMTMALSGLALAPLLAVPLGFFAALRPSGLIDRATRGLAVFIQAVPSIWLGLILLYVLGVQLRWIRPFTRDWTGLILPVALIALHSLAVLTRVYRRDLLEVTRQPFFRTALAKGLTRSAALWRHGHAHALYAMISAFRAEASWAVGSTAALEVLFGLPGIGQFLVESIAARDYPVLQAYVMVVAAWLLVLNAGVALCLGWLGPRPA</sequence>
<evidence type="ECO:0000313" key="9">
    <source>
        <dbReference type="EMBL" id="MFC5515806.1"/>
    </source>
</evidence>
<keyword evidence="6 7" id="KW-0472">Membrane</keyword>
<evidence type="ECO:0000259" key="8">
    <source>
        <dbReference type="PROSITE" id="PS50928"/>
    </source>
</evidence>
<comment type="caution">
    <text evidence="9">The sequence shown here is derived from an EMBL/GenBank/DDBJ whole genome shotgun (WGS) entry which is preliminary data.</text>
</comment>
<keyword evidence="5 7" id="KW-1133">Transmembrane helix</keyword>
<evidence type="ECO:0000256" key="2">
    <source>
        <dbReference type="ARBA" id="ARBA00022448"/>
    </source>
</evidence>
<keyword evidence="2 7" id="KW-0813">Transport</keyword>
<feature type="transmembrane region" description="Helical" evidence="7">
    <location>
        <begin position="242"/>
        <end position="263"/>
    </location>
</feature>
<feature type="transmembrane region" description="Helical" evidence="7">
    <location>
        <begin position="171"/>
        <end position="193"/>
    </location>
</feature>
<keyword evidence="4 7" id="KW-0812">Transmembrane</keyword>
<feature type="transmembrane region" description="Helical" evidence="7">
    <location>
        <begin position="103"/>
        <end position="124"/>
    </location>
</feature>
<gene>
    <name evidence="9" type="ORF">ACFPP9_08505</name>
</gene>
<feature type="domain" description="ABC transmembrane type-1" evidence="8">
    <location>
        <begin position="97"/>
        <end position="293"/>
    </location>
</feature>
<proteinExistence type="inferred from homology"/>
<dbReference type="Gene3D" id="1.10.3720.10">
    <property type="entry name" value="MetI-like"/>
    <property type="match status" value="1"/>
</dbReference>
<protein>
    <submittedName>
        <fullName evidence="9">ABC transporter permease</fullName>
    </submittedName>
</protein>
<dbReference type="EMBL" id="JBHSML010000003">
    <property type="protein sequence ID" value="MFC5515806.1"/>
    <property type="molecule type" value="Genomic_DNA"/>
</dbReference>
<dbReference type="PANTHER" id="PTHR43163">
    <property type="entry name" value="DIPEPTIDE TRANSPORT SYSTEM PERMEASE PROTEIN DPPB-RELATED"/>
    <property type="match status" value="1"/>
</dbReference>
<feature type="transmembrane region" description="Helical" evidence="7">
    <location>
        <begin position="275"/>
        <end position="300"/>
    </location>
</feature>
<dbReference type="Pfam" id="PF19300">
    <property type="entry name" value="BPD_transp_1_N"/>
    <property type="match status" value="1"/>
</dbReference>
<dbReference type="PANTHER" id="PTHR43163:SF6">
    <property type="entry name" value="DIPEPTIDE TRANSPORT SYSTEM PERMEASE PROTEIN DPPB-RELATED"/>
    <property type="match status" value="1"/>
</dbReference>
<dbReference type="Proteomes" id="UP001596150">
    <property type="component" value="Unassembled WGS sequence"/>
</dbReference>
<evidence type="ECO:0000256" key="1">
    <source>
        <dbReference type="ARBA" id="ARBA00004651"/>
    </source>
</evidence>
<dbReference type="InterPro" id="IPR045621">
    <property type="entry name" value="BPD_transp_1_N"/>
</dbReference>
<dbReference type="RefSeq" id="WP_266341972.1">
    <property type="nucleotide sequence ID" value="NZ_JAPKNH010000001.1"/>
</dbReference>
<keyword evidence="10" id="KW-1185">Reference proteome</keyword>
<dbReference type="CDD" id="cd06261">
    <property type="entry name" value="TM_PBP2"/>
    <property type="match status" value="1"/>
</dbReference>
<evidence type="ECO:0000313" key="10">
    <source>
        <dbReference type="Proteomes" id="UP001596150"/>
    </source>
</evidence>
<reference evidence="10" key="1">
    <citation type="journal article" date="2019" name="Int. J. Syst. Evol. Microbiol.">
        <title>The Global Catalogue of Microorganisms (GCM) 10K type strain sequencing project: providing services to taxonomists for standard genome sequencing and annotation.</title>
        <authorList>
            <consortium name="The Broad Institute Genomics Platform"/>
            <consortium name="The Broad Institute Genome Sequencing Center for Infectious Disease"/>
            <person name="Wu L."/>
            <person name="Ma J."/>
        </authorList>
    </citation>
    <scope>NUCLEOTIDE SEQUENCE [LARGE SCALE GENOMIC DNA]</scope>
    <source>
        <strain evidence="10">KACC 12633</strain>
    </source>
</reference>
<evidence type="ECO:0000256" key="6">
    <source>
        <dbReference type="ARBA" id="ARBA00023136"/>
    </source>
</evidence>
<evidence type="ECO:0000256" key="3">
    <source>
        <dbReference type="ARBA" id="ARBA00022475"/>
    </source>
</evidence>
<comment type="similarity">
    <text evidence="7">Belongs to the binding-protein-dependent transport system permease family.</text>
</comment>
<evidence type="ECO:0000256" key="7">
    <source>
        <dbReference type="RuleBase" id="RU363032"/>
    </source>
</evidence>
<comment type="subcellular location">
    <subcellularLocation>
        <location evidence="1 7">Cell membrane</location>
        <topology evidence="1 7">Multi-pass membrane protein</topology>
    </subcellularLocation>
</comment>
<evidence type="ECO:0000256" key="4">
    <source>
        <dbReference type="ARBA" id="ARBA00022692"/>
    </source>
</evidence>
<keyword evidence="3" id="KW-1003">Cell membrane</keyword>
<dbReference type="SUPFAM" id="SSF161098">
    <property type="entry name" value="MetI-like"/>
    <property type="match status" value="1"/>
</dbReference>
<dbReference type="InterPro" id="IPR035906">
    <property type="entry name" value="MetI-like_sf"/>
</dbReference>
<organism evidence="9 10">
    <name type="scientific">Kaistia terrae</name>
    <dbReference type="NCBI Taxonomy" id="537017"/>
    <lineage>
        <taxon>Bacteria</taxon>
        <taxon>Pseudomonadati</taxon>
        <taxon>Pseudomonadota</taxon>
        <taxon>Alphaproteobacteria</taxon>
        <taxon>Hyphomicrobiales</taxon>
        <taxon>Kaistiaceae</taxon>
        <taxon>Kaistia</taxon>
    </lineage>
</organism>
<dbReference type="PROSITE" id="PS50928">
    <property type="entry name" value="ABC_TM1"/>
    <property type="match status" value="1"/>
</dbReference>
<accession>A0ABW0PT34</accession>
<name>A0ABW0PT34_9HYPH</name>
<dbReference type="Pfam" id="PF00528">
    <property type="entry name" value="BPD_transp_1"/>
    <property type="match status" value="1"/>
</dbReference>